<gene>
    <name evidence="5" type="ORF">LG632_29425</name>
</gene>
<evidence type="ECO:0000256" key="3">
    <source>
        <dbReference type="SAM" id="SignalP"/>
    </source>
</evidence>
<feature type="transmembrane region" description="Helical" evidence="2">
    <location>
        <begin position="312"/>
        <end position="330"/>
    </location>
</feature>
<evidence type="ECO:0000313" key="6">
    <source>
        <dbReference type="Proteomes" id="UP001199054"/>
    </source>
</evidence>
<keyword evidence="3" id="KW-0732">Signal</keyword>
<keyword evidence="2" id="KW-0472">Membrane</keyword>
<feature type="compositionally biased region" description="Low complexity" evidence="1">
    <location>
        <begin position="269"/>
        <end position="286"/>
    </location>
</feature>
<evidence type="ECO:0000256" key="2">
    <source>
        <dbReference type="SAM" id="Phobius"/>
    </source>
</evidence>
<dbReference type="RefSeq" id="WP_226730979.1">
    <property type="nucleotide sequence ID" value="NZ_JAJAUY010000229.1"/>
</dbReference>
<accession>A0ABS8BFQ1</accession>
<organism evidence="5 6">
    <name type="scientific">Streptomyces antimicrobicus</name>
    <dbReference type="NCBI Taxonomy" id="2883108"/>
    <lineage>
        <taxon>Bacteria</taxon>
        <taxon>Bacillati</taxon>
        <taxon>Actinomycetota</taxon>
        <taxon>Actinomycetes</taxon>
        <taxon>Kitasatosporales</taxon>
        <taxon>Streptomycetaceae</taxon>
        <taxon>Streptomyces</taxon>
    </lineage>
</organism>
<reference evidence="5 6" key="1">
    <citation type="submission" date="2021-10" db="EMBL/GenBank/DDBJ databases">
        <title>Streptomyces sp. strain SMC 277, a novel streptomycete isolated from soil.</title>
        <authorList>
            <person name="Chanama M."/>
        </authorList>
    </citation>
    <scope>NUCLEOTIDE SEQUENCE [LARGE SCALE GENOMIC DNA]</scope>
    <source>
        <strain evidence="5 6">SMC 277</strain>
    </source>
</reference>
<evidence type="ECO:0000313" key="5">
    <source>
        <dbReference type="EMBL" id="MCB5183464.1"/>
    </source>
</evidence>
<evidence type="ECO:0000256" key="1">
    <source>
        <dbReference type="SAM" id="MobiDB-lite"/>
    </source>
</evidence>
<sequence>MPRTVRPALAPAVLVLGALGALGVAPGSGVPTAGVTATVRSHPTVAPDATCPDPLGFAGRQGEFVAEGDRRTRVGDGPGSPDVAAEFRALRGTSAALASLAAAQWRLEGTVLHLPGHDGRFNAFSVPAGVLEHAREVRIEVPAGAVTTVTVEGTAYDEEAAGGPGFAVAEAAGPQAGGVAAADGRLGTRLLWNFPDAVRLVKRSPKPWPGTLLAPDAAVDLGTAGAAGAAGTSGSVIARSLSGGSGSAGTQQEPFTGCLPVPGPAGHRPGPASTSASPAATADGAGVVVGTGPNGSAGTDLAVTGSARSGTLAVAGGLVLAVGAAMVLIARRRGA</sequence>
<feature type="chain" id="PRO_5046151458" evidence="3">
    <location>
        <begin position="24"/>
        <end position="335"/>
    </location>
</feature>
<dbReference type="InterPro" id="IPR026588">
    <property type="entry name" value="Choice_anch_A"/>
</dbReference>
<feature type="signal peptide" evidence="3">
    <location>
        <begin position="1"/>
        <end position="23"/>
    </location>
</feature>
<name>A0ABS8BFQ1_9ACTN</name>
<feature type="domain" description="Choice-of-anchor A" evidence="4">
    <location>
        <begin position="59"/>
        <end position="245"/>
    </location>
</feature>
<feature type="region of interest" description="Disordered" evidence="1">
    <location>
        <begin position="242"/>
        <end position="291"/>
    </location>
</feature>
<keyword evidence="2" id="KW-0812">Transmembrane</keyword>
<protein>
    <submittedName>
        <fullName evidence="5">Choice-of-anchor A family protein</fullName>
    </submittedName>
</protein>
<dbReference type="Proteomes" id="UP001199054">
    <property type="component" value="Unassembled WGS sequence"/>
</dbReference>
<dbReference type="NCBIfam" id="TIGR04215">
    <property type="entry name" value="choice_anch_A"/>
    <property type="match status" value="1"/>
</dbReference>
<keyword evidence="6" id="KW-1185">Reference proteome</keyword>
<proteinExistence type="predicted"/>
<comment type="caution">
    <text evidence="5">The sequence shown here is derived from an EMBL/GenBank/DDBJ whole genome shotgun (WGS) entry which is preliminary data.</text>
</comment>
<dbReference type="EMBL" id="JAJAUY010000229">
    <property type="protein sequence ID" value="MCB5183464.1"/>
    <property type="molecule type" value="Genomic_DNA"/>
</dbReference>
<keyword evidence="2" id="KW-1133">Transmembrane helix</keyword>
<dbReference type="Pfam" id="PF20597">
    <property type="entry name" value="pAdhesive_15"/>
    <property type="match status" value="1"/>
</dbReference>
<evidence type="ECO:0000259" key="4">
    <source>
        <dbReference type="Pfam" id="PF20597"/>
    </source>
</evidence>